<dbReference type="InterPro" id="IPR052162">
    <property type="entry name" value="Sensor_kinase/Photoreceptor"/>
</dbReference>
<dbReference type="EC" id="2.7.13.3" evidence="2"/>
<dbReference type="EMBL" id="DWZD01000047">
    <property type="protein sequence ID" value="HJA79674.1"/>
    <property type="molecule type" value="Genomic_DNA"/>
</dbReference>
<evidence type="ECO:0000256" key="5">
    <source>
        <dbReference type="ARBA" id="ARBA00022777"/>
    </source>
</evidence>
<dbReference type="CDD" id="cd00130">
    <property type="entry name" value="PAS"/>
    <property type="match status" value="1"/>
</dbReference>
<dbReference type="InterPro" id="IPR035965">
    <property type="entry name" value="PAS-like_dom_sf"/>
</dbReference>
<dbReference type="Gene3D" id="3.30.450.20">
    <property type="entry name" value="PAS domain"/>
    <property type="match status" value="1"/>
</dbReference>
<evidence type="ECO:0000256" key="2">
    <source>
        <dbReference type="ARBA" id="ARBA00012438"/>
    </source>
</evidence>
<feature type="domain" description="PAC" evidence="6">
    <location>
        <begin position="87"/>
        <end position="138"/>
    </location>
</feature>
<dbReference type="PROSITE" id="PS50113">
    <property type="entry name" value="PAC"/>
    <property type="match status" value="1"/>
</dbReference>
<evidence type="ECO:0000256" key="1">
    <source>
        <dbReference type="ARBA" id="ARBA00000085"/>
    </source>
</evidence>
<evidence type="ECO:0000256" key="4">
    <source>
        <dbReference type="ARBA" id="ARBA00022679"/>
    </source>
</evidence>
<dbReference type="Proteomes" id="UP000823821">
    <property type="component" value="Unassembled WGS sequence"/>
</dbReference>
<proteinExistence type="predicted"/>
<evidence type="ECO:0000313" key="8">
    <source>
        <dbReference type="Proteomes" id="UP000823821"/>
    </source>
</evidence>
<dbReference type="PANTHER" id="PTHR43304:SF1">
    <property type="entry name" value="PAC DOMAIN-CONTAINING PROTEIN"/>
    <property type="match status" value="1"/>
</dbReference>
<dbReference type="InterPro" id="IPR000014">
    <property type="entry name" value="PAS"/>
</dbReference>
<dbReference type="AlphaFoldDB" id="A0A9D2HPQ0"/>
<dbReference type="InterPro" id="IPR000700">
    <property type="entry name" value="PAS-assoc_C"/>
</dbReference>
<comment type="caution">
    <text evidence="7">The sequence shown here is derived from an EMBL/GenBank/DDBJ whole genome shotgun (WGS) entry which is preliminary data.</text>
</comment>
<reference evidence="7" key="2">
    <citation type="submission" date="2021-04" db="EMBL/GenBank/DDBJ databases">
        <authorList>
            <person name="Gilroy R."/>
        </authorList>
    </citation>
    <scope>NUCLEOTIDE SEQUENCE</scope>
    <source>
        <strain evidence="7">5032</strain>
    </source>
</reference>
<dbReference type="SUPFAM" id="SSF55785">
    <property type="entry name" value="PYP-like sensor domain (PAS domain)"/>
    <property type="match status" value="1"/>
</dbReference>
<evidence type="ECO:0000313" key="7">
    <source>
        <dbReference type="EMBL" id="HJA79674.1"/>
    </source>
</evidence>
<comment type="catalytic activity">
    <reaction evidence="1">
        <text>ATP + protein L-histidine = ADP + protein N-phospho-L-histidine.</text>
        <dbReference type="EC" id="2.7.13.3"/>
    </reaction>
</comment>
<dbReference type="GO" id="GO:0004673">
    <property type="term" value="F:protein histidine kinase activity"/>
    <property type="evidence" value="ECO:0007669"/>
    <property type="project" value="UniProtKB-EC"/>
</dbReference>
<dbReference type="PANTHER" id="PTHR43304">
    <property type="entry name" value="PHYTOCHROME-LIKE PROTEIN CPH1"/>
    <property type="match status" value="1"/>
</dbReference>
<evidence type="ECO:0000259" key="6">
    <source>
        <dbReference type="PROSITE" id="PS50113"/>
    </source>
</evidence>
<keyword evidence="4" id="KW-0808">Transferase</keyword>
<dbReference type="InterPro" id="IPR013655">
    <property type="entry name" value="PAS_fold_3"/>
</dbReference>
<protein>
    <recommendedName>
        <fullName evidence="2">histidine kinase</fullName>
        <ecNumber evidence="2">2.7.13.3</ecNumber>
    </recommendedName>
</protein>
<keyword evidence="5" id="KW-0418">Kinase</keyword>
<reference evidence="7" key="1">
    <citation type="journal article" date="2021" name="PeerJ">
        <title>Extensive microbial diversity within the chicken gut microbiome revealed by metagenomics and culture.</title>
        <authorList>
            <person name="Gilroy R."/>
            <person name="Ravi A."/>
            <person name="Getino M."/>
            <person name="Pursley I."/>
            <person name="Horton D.L."/>
            <person name="Alikhan N.F."/>
            <person name="Baker D."/>
            <person name="Gharbi K."/>
            <person name="Hall N."/>
            <person name="Watson M."/>
            <person name="Adriaenssens E.M."/>
            <person name="Foster-Nyarko E."/>
            <person name="Jarju S."/>
            <person name="Secka A."/>
            <person name="Antonio M."/>
            <person name="Oren A."/>
            <person name="Chaudhuri R.R."/>
            <person name="La Ragione R."/>
            <person name="Hildebrand F."/>
            <person name="Pallen M.J."/>
        </authorList>
    </citation>
    <scope>NUCLEOTIDE SEQUENCE</scope>
    <source>
        <strain evidence="7">5032</strain>
    </source>
</reference>
<dbReference type="NCBIfam" id="TIGR00229">
    <property type="entry name" value="sensory_box"/>
    <property type="match status" value="1"/>
</dbReference>
<accession>A0A9D2HPQ0</accession>
<sequence length="257" mass="29727">MKPIIFSEDVKKVLDIIPVAIVEISFGEGITRDANNANNAFYALTGSTREQYMEEELSGNPRNILHPDDLVPVFEAFKTHAEQKESFDIQYRVIHMDGSTVWLGVHAAYVGTNDGKATFLCTMQVITKEKRNHAKLRYYVLRDAAFKSMTENIYMEYNLETDCIVFSGKWNTIMRNNTFTRVLDSNLEDFHFLPEKSKKIFFSILQRKSYKQDMQKSSSIKFLTKRNEEIVYSAKSVHISPSFILAVFSPQKYIEQI</sequence>
<organism evidence="7 8">
    <name type="scientific">Candidatus Desulfovibrio intestinavium</name>
    <dbReference type="NCBI Taxonomy" id="2838534"/>
    <lineage>
        <taxon>Bacteria</taxon>
        <taxon>Pseudomonadati</taxon>
        <taxon>Thermodesulfobacteriota</taxon>
        <taxon>Desulfovibrionia</taxon>
        <taxon>Desulfovibrionales</taxon>
        <taxon>Desulfovibrionaceae</taxon>
        <taxon>Desulfovibrio</taxon>
    </lineage>
</organism>
<evidence type="ECO:0000256" key="3">
    <source>
        <dbReference type="ARBA" id="ARBA00022553"/>
    </source>
</evidence>
<name>A0A9D2HPQ0_9BACT</name>
<gene>
    <name evidence="7" type="ORF">H9784_08955</name>
</gene>
<keyword evidence="3" id="KW-0597">Phosphoprotein</keyword>
<dbReference type="Pfam" id="PF08447">
    <property type="entry name" value="PAS_3"/>
    <property type="match status" value="1"/>
</dbReference>